<dbReference type="GO" id="GO:0052621">
    <property type="term" value="F:diguanylate cyclase activity"/>
    <property type="evidence" value="ECO:0007669"/>
    <property type="project" value="UniProtKB-EC"/>
</dbReference>
<evidence type="ECO:0000313" key="5">
    <source>
        <dbReference type="EMBL" id="PUE65939.1"/>
    </source>
</evidence>
<feature type="transmembrane region" description="Helical" evidence="3">
    <location>
        <begin position="14"/>
        <end position="37"/>
    </location>
</feature>
<dbReference type="EC" id="2.7.7.65" evidence="1"/>
<evidence type="ECO:0000313" key="6">
    <source>
        <dbReference type="Proteomes" id="UP000251135"/>
    </source>
</evidence>
<keyword evidence="3" id="KW-0812">Transmembrane</keyword>
<dbReference type="AlphaFoldDB" id="A0A363D3Q8"/>
<dbReference type="InterPro" id="IPR000160">
    <property type="entry name" value="GGDEF_dom"/>
</dbReference>
<comment type="catalytic activity">
    <reaction evidence="2">
        <text>2 GTP = 3',3'-c-di-GMP + 2 diphosphate</text>
        <dbReference type="Rhea" id="RHEA:24898"/>
        <dbReference type="ChEBI" id="CHEBI:33019"/>
        <dbReference type="ChEBI" id="CHEBI:37565"/>
        <dbReference type="ChEBI" id="CHEBI:58805"/>
        <dbReference type="EC" id="2.7.7.65"/>
    </reaction>
</comment>
<evidence type="ECO:0000256" key="2">
    <source>
        <dbReference type="ARBA" id="ARBA00034247"/>
    </source>
</evidence>
<accession>A0A363D3Q8</accession>
<reference evidence="5 6" key="1">
    <citation type="submission" date="2017-02" db="EMBL/GenBank/DDBJ databases">
        <title>Arcobacter caeni sp. nov, a new Arcobacter species isolated from reclaimed water.</title>
        <authorList>
            <person name="Figueras M.J."/>
            <person name="Perez-Cataluna A."/>
            <person name="Salas-Masso N."/>
        </authorList>
    </citation>
    <scope>NUCLEOTIDE SEQUENCE [LARGE SCALE GENOMIC DNA]</scope>
    <source>
        <strain evidence="5 6">RW17-10</strain>
    </source>
</reference>
<gene>
    <name evidence="5" type="ORF">B0174_01350</name>
</gene>
<dbReference type="InterPro" id="IPR029787">
    <property type="entry name" value="Nucleotide_cyclase"/>
</dbReference>
<dbReference type="EMBL" id="MUXE01000002">
    <property type="protein sequence ID" value="PUE65939.1"/>
    <property type="molecule type" value="Genomic_DNA"/>
</dbReference>
<evidence type="ECO:0000259" key="4">
    <source>
        <dbReference type="PROSITE" id="PS50887"/>
    </source>
</evidence>
<dbReference type="GO" id="GO:0005886">
    <property type="term" value="C:plasma membrane"/>
    <property type="evidence" value="ECO:0007669"/>
    <property type="project" value="TreeGrafter"/>
</dbReference>
<dbReference type="SUPFAM" id="SSF55073">
    <property type="entry name" value="Nucleotide cyclase"/>
    <property type="match status" value="1"/>
</dbReference>
<dbReference type="Gene3D" id="3.30.70.270">
    <property type="match status" value="1"/>
</dbReference>
<feature type="transmembrane region" description="Helical" evidence="3">
    <location>
        <begin position="170"/>
        <end position="188"/>
    </location>
</feature>
<dbReference type="Pfam" id="PF00990">
    <property type="entry name" value="GGDEF"/>
    <property type="match status" value="1"/>
</dbReference>
<dbReference type="FunFam" id="3.30.70.270:FF:000001">
    <property type="entry name" value="Diguanylate cyclase domain protein"/>
    <property type="match status" value="1"/>
</dbReference>
<dbReference type="SMART" id="SM00267">
    <property type="entry name" value="GGDEF"/>
    <property type="match status" value="1"/>
</dbReference>
<keyword evidence="6" id="KW-1185">Reference proteome</keyword>
<protein>
    <recommendedName>
        <fullName evidence="1">diguanylate cyclase</fullName>
        <ecNumber evidence="1">2.7.7.65</ecNumber>
    </recommendedName>
</protein>
<proteinExistence type="predicted"/>
<sequence>MQLKYIFNQIGKKLGIGLILILIVSIHIFIIIGNSFFVEYSILEMENDATLINKSGMIRGGIQRVIKLELDNKDTTEYISNIDSIFNEFFMEEKYKLVNDKMITFVSKLELLQREWKVLKELIFTYHLTKQGIDKSSLIAQSEYIWNLSEDALYTVSILSSKKTDMLKNTFFIFLIDFFLIVFIIYLINKKIRNKLEILSTTDPLTNIKNRNMYNEALCFELELNKRAKNNTAFLFLDIDFFKDINDTYGHDTGDLVLKELVLILEETIRKTDMLFRIGGEEFVIFVKEIKKENLEKLANKIRLQVEAFDSKISHKFTISIGATMFNPDDTKDTIFKRVDKALYQSKNSGRNKVTIV</sequence>
<evidence type="ECO:0000256" key="3">
    <source>
        <dbReference type="SAM" id="Phobius"/>
    </source>
</evidence>
<feature type="domain" description="GGDEF" evidence="4">
    <location>
        <begin position="230"/>
        <end position="357"/>
    </location>
</feature>
<dbReference type="GO" id="GO:0043709">
    <property type="term" value="P:cell adhesion involved in single-species biofilm formation"/>
    <property type="evidence" value="ECO:0007669"/>
    <property type="project" value="TreeGrafter"/>
</dbReference>
<dbReference type="RefSeq" id="WP_165790373.1">
    <property type="nucleotide sequence ID" value="NZ_MUXE01000002.1"/>
</dbReference>
<dbReference type="PANTHER" id="PTHR45138:SF9">
    <property type="entry name" value="DIGUANYLATE CYCLASE DGCM-RELATED"/>
    <property type="match status" value="1"/>
</dbReference>
<name>A0A363D3Q8_9BACT</name>
<keyword evidence="3" id="KW-1133">Transmembrane helix</keyword>
<dbReference type="InterPro" id="IPR043128">
    <property type="entry name" value="Rev_trsase/Diguanyl_cyclase"/>
</dbReference>
<dbReference type="PROSITE" id="PS50887">
    <property type="entry name" value="GGDEF"/>
    <property type="match status" value="1"/>
</dbReference>
<dbReference type="GO" id="GO:1902201">
    <property type="term" value="P:negative regulation of bacterial-type flagellum-dependent cell motility"/>
    <property type="evidence" value="ECO:0007669"/>
    <property type="project" value="TreeGrafter"/>
</dbReference>
<keyword evidence="3" id="KW-0472">Membrane</keyword>
<dbReference type="Proteomes" id="UP000251135">
    <property type="component" value="Unassembled WGS sequence"/>
</dbReference>
<dbReference type="PANTHER" id="PTHR45138">
    <property type="entry name" value="REGULATORY COMPONENTS OF SENSORY TRANSDUCTION SYSTEM"/>
    <property type="match status" value="1"/>
</dbReference>
<organism evidence="5 6">
    <name type="scientific">Arcobacter caeni</name>
    <dbReference type="NCBI Taxonomy" id="1912877"/>
    <lineage>
        <taxon>Bacteria</taxon>
        <taxon>Pseudomonadati</taxon>
        <taxon>Campylobacterota</taxon>
        <taxon>Epsilonproteobacteria</taxon>
        <taxon>Campylobacterales</taxon>
        <taxon>Arcobacteraceae</taxon>
        <taxon>Arcobacter</taxon>
    </lineage>
</organism>
<dbReference type="NCBIfam" id="TIGR00254">
    <property type="entry name" value="GGDEF"/>
    <property type="match status" value="1"/>
</dbReference>
<dbReference type="InterPro" id="IPR050469">
    <property type="entry name" value="Diguanylate_Cyclase"/>
</dbReference>
<evidence type="ECO:0000256" key="1">
    <source>
        <dbReference type="ARBA" id="ARBA00012528"/>
    </source>
</evidence>
<comment type="caution">
    <text evidence="5">The sequence shown here is derived from an EMBL/GenBank/DDBJ whole genome shotgun (WGS) entry which is preliminary data.</text>
</comment>
<dbReference type="CDD" id="cd01949">
    <property type="entry name" value="GGDEF"/>
    <property type="match status" value="1"/>
</dbReference>